<name>A0A917FU68_9NOCA</name>
<sequence length="52" mass="5757">MATFLTVAQVAENLQIHEDTIRRAIALGDLAVSRVGRAIRIKPENVDRWIGA</sequence>
<comment type="caution">
    <text evidence="2">The sequence shown here is derived from an EMBL/GenBank/DDBJ whole genome shotgun (WGS) entry which is preliminary data.</text>
</comment>
<dbReference type="GO" id="GO:0003677">
    <property type="term" value="F:DNA binding"/>
    <property type="evidence" value="ECO:0007669"/>
    <property type="project" value="InterPro"/>
</dbReference>
<evidence type="ECO:0000313" key="3">
    <source>
        <dbReference type="Proteomes" id="UP000654257"/>
    </source>
</evidence>
<dbReference type="InterPro" id="IPR009061">
    <property type="entry name" value="DNA-bd_dom_put_sf"/>
</dbReference>
<feature type="domain" description="Helix-turn-helix" evidence="1">
    <location>
        <begin position="4"/>
        <end position="50"/>
    </location>
</feature>
<dbReference type="InterPro" id="IPR041657">
    <property type="entry name" value="HTH_17"/>
</dbReference>
<dbReference type="RefSeq" id="WP_188544187.1">
    <property type="nucleotide sequence ID" value="NZ_BMCU01000002.1"/>
</dbReference>
<dbReference type="InterPro" id="IPR010093">
    <property type="entry name" value="SinI_DNA-bd"/>
</dbReference>
<evidence type="ECO:0000259" key="1">
    <source>
        <dbReference type="Pfam" id="PF12728"/>
    </source>
</evidence>
<reference evidence="2" key="1">
    <citation type="journal article" date="2014" name="Int. J. Syst. Evol. Microbiol.">
        <title>Complete genome sequence of Corynebacterium casei LMG S-19264T (=DSM 44701T), isolated from a smear-ripened cheese.</title>
        <authorList>
            <consortium name="US DOE Joint Genome Institute (JGI-PGF)"/>
            <person name="Walter F."/>
            <person name="Albersmeier A."/>
            <person name="Kalinowski J."/>
            <person name="Ruckert C."/>
        </authorList>
    </citation>
    <scope>NUCLEOTIDE SEQUENCE</scope>
    <source>
        <strain evidence="2">CCM 7905</strain>
    </source>
</reference>
<dbReference type="EMBL" id="BMCU01000002">
    <property type="protein sequence ID" value="GGG01746.1"/>
    <property type="molecule type" value="Genomic_DNA"/>
</dbReference>
<protein>
    <recommendedName>
        <fullName evidence="1">Helix-turn-helix domain-containing protein</fullName>
    </recommendedName>
</protein>
<keyword evidence="3" id="KW-1185">Reference proteome</keyword>
<accession>A0A917FU68</accession>
<dbReference type="Proteomes" id="UP000654257">
    <property type="component" value="Unassembled WGS sequence"/>
</dbReference>
<gene>
    <name evidence="2" type="ORF">GCM10007304_14690</name>
</gene>
<proteinExistence type="predicted"/>
<dbReference type="Pfam" id="PF12728">
    <property type="entry name" value="HTH_17"/>
    <property type="match status" value="1"/>
</dbReference>
<evidence type="ECO:0000313" key="2">
    <source>
        <dbReference type="EMBL" id="GGG01746.1"/>
    </source>
</evidence>
<organism evidence="2 3">
    <name type="scientific">Rhodococcoides trifolii</name>
    <dbReference type="NCBI Taxonomy" id="908250"/>
    <lineage>
        <taxon>Bacteria</taxon>
        <taxon>Bacillati</taxon>
        <taxon>Actinomycetota</taxon>
        <taxon>Actinomycetes</taxon>
        <taxon>Mycobacteriales</taxon>
        <taxon>Nocardiaceae</taxon>
        <taxon>Rhodococcoides</taxon>
    </lineage>
</organism>
<reference evidence="2" key="2">
    <citation type="submission" date="2020-09" db="EMBL/GenBank/DDBJ databases">
        <authorList>
            <person name="Sun Q."/>
            <person name="Sedlacek I."/>
        </authorList>
    </citation>
    <scope>NUCLEOTIDE SEQUENCE</scope>
    <source>
        <strain evidence="2">CCM 7905</strain>
    </source>
</reference>
<dbReference type="AlphaFoldDB" id="A0A917FU68"/>
<dbReference type="NCBIfam" id="TIGR01764">
    <property type="entry name" value="excise"/>
    <property type="match status" value="1"/>
</dbReference>
<dbReference type="SUPFAM" id="SSF46955">
    <property type="entry name" value="Putative DNA-binding domain"/>
    <property type="match status" value="1"/>
</dbReference>